<protein>
    <submittedName>
        <fullName evidence="4">ZP domain-containing protein</fullName>
    </submittedName>
</protein>
<evidence type="ECO:0000256" key="1">
    <source>
        <dbReference type="SAM" id="MobiDB-lite"/>
    </source>
</evidence>
<name>A0A0R3X5C2_HYDTA</name>
<organism evidence="4">
    <name type="scientific">Hydatigena taeniaeformis</name>
    <name type="common">Feline tapeworm</name>
    <name type="synonym">Taenia taeniaeformis</name>
    <dbReference type="NCBI Taxonomy" id="6205"/>
    <lineage>
        <taxon>Eukaryota</taxon>
        <taxon>Metazoa</taxon>
        <taxon>Spiralia</taxon>
        <taxon>Lophotrochozoa</taxon>
        <taxon>Platyhelminthes</taxon>
        <taxon>Cestoda</taxon>
        <taxon>Eucestoda</taxon>
        <taxon>Cyclophyllidea</taxon>
        <taxon>Taeniidae</taxon>
        <taxon>Hydatigera</taxon>
    </lineage>
</organism>
<feature type="region of interest" description="Disordered" evidence="1">
    <location>
        <begin position="668"/>
        <end position="691"/>
    </location>
</feature>
<keyword evidence="2" id="KW-0812">Transmembrane</keyword>
<sequence length="691" mass="76779">LLVCYVPHWEAPYEELASRMDSGMAEACLESSSSVVVTTGPWDGARCCLRKAIHLEERAHDFSNTIASSSAVTDLWRTMLLKLSARSPASRNTTLNTPYCVQIDLVNDYSADCGIRIYDIGGGRTRYQGTIEIVMEESLLNPARDLSLTFSCIDHRLARERRDEMLQRRQTNVNVSMAIVNKHLQEVEQVKEGENISLRFSLHPSNSDAQDSIAVESCFASISGSQFSSPSIYSGFLIYAAGCTSSNKAHRIQFEQSQLSGRQLQTQFFQVFRIENFNSLFIRCFIRYCPQFTLCSVEDLDCANLVETYSSNKRWGVKYRLFDRWVHLNVVPSQKKSLVLAGRAEGKDRANLQLNPQGEERAVGDGAGPCRYAVCLTQPQLISVSAITSIIIVVVLAISLIALKRQNQSRRTEMLAGKKARYLYLIHNLRPNCAAYEYVNWSVPVTSREWSNQTSMFQPLVLPDSTIQRNPMASIAPSVYSNPQARSTAFIRSPNNAINLFHTAAALETESKCHGFAEIKCTPTSEASARTVSHPTASDTTDTKNFPSAINEAGSFELQPFELYGPETQGSVGLYAPFLCIREASTIKNDTHSTDCFMVANNKGGLQECIPSTKAQFLLHKAPSSSLQAVPAHPATLQQMYTKPNIGRIEIDTTAIKHFSPMKFLTESEDGVNERGLSPSPHKILSDEQNV</sequence>
<feature type="domain" description="ZP" evidence="3">
    <location>
        <begin position="27"/>
        <end position="309"/>
    </location>
</feature>
<reference evidence="4" key="1">
    <citation type="submission" date="2017-02" db="UniProtKB">
        <authorList>
            <consortium name="WormBaseParasite"/>
        </authorList>
    </citation>
    <scope>IDENTIFICATION</scope>
</reference>
<dbReference type="PROSITE" id="PS51034">
    <property type="entry name" value="ZP_2"/>
    <property type="match status" value="1"/>
</dbReference>
<proteinExistence type="predicted"/>
<keyword evidence="2" id="KW-0472">Membrane</keyword>
<keyword evidence="2" id="KW-1133">Transmembrane helix</keyword>
<evidence type="ECO:0000259" key="3">
    <source>
        <dbReference type="PROSITE" id="PS51034"/>
    </source>
</evidence>
<dbReference type="WBParaSite" id="TTAC_0000865301-mRNA-1">
    <property type="protein sequence ID" value="TTAC_0000865301-mRNA-1"/>
    <property type="gene ID" value="TTAC_0000865301"/>
</dbReference>
<evidence type="ECO:0000313" key="4">
    <source>
        <dbReference type="WBParaSite" id="TTAC_0000865301-mRNA-1"/>
    </source>
</evidence>
<dbReference type="AlphaFoldDB" id="A0A0R3X5C2"/>
<feature type="transmembrane region" description="Helical" evidence="2">
    <location>
        <begin position="381"/>
        <end position="403"/>
    </location>
</feature>
<evidence type="ECO:0000256" key="2">
    <source>
        <dbReference type="SAM" id="Phobius"/>
    </source>
</evidence>
<dbReference type="InterPro" id="IPR001507">
    <property type="entry name" value="ZP_dom"/>
</dbReference>
<accession>A0A0R3X5C2</accession>